<gene>
    <name evidence="1" type="ORF">Vadar_017949</name>
</gene>
<evidence type="ECO:0000313" key="1">
    <source>
        <dbReference type="EMBL" id="KAH7834618.1"/>
    </source>
</evidence>
<reference evidence="1 2" key="1">
    <citation type="journal article" date="2021" name="Hortic Res">
        <title>High-quality reference genome and annotation aids understanding of berry development for evergreen blueberry (Vaccinium darrowii).</title>
        <authorList>
            <person name="Yu J."/>
            <person name="Hulse-Kemp A.M."/>
            <person name="Babiker E."/>
            <person name="Staton M."/>
        </authorList>
    </citation>
    <scope>NUCLEOTIDE SEQUENCE [LARGE SCALE GENOMIC DNA]</scope>
    <source>
        <strain evidence="2">cv. NJ 8807/NJ 8810</strain>
        <tissue evidence="1">Young leaf</tissue>
    </source>
</reference>
<dbReference type="Proteomes" id="UP000828048">
    <property type="component" value="Chromosome 2"/>
</dbReference>
<protein>
    <submittedName>
        <fullName evidence="1">Uncharacterized protein</fullName>
    </submittedName>
</protein>
<proteinExistence type="predicted"/>
<accession>A0ACB7X1S6</accession>
<keyword evidence="2" id="KW-1185">Reference proteome</keyword>
<dbReference type="EMBL" id="CM037152">
    <property type="protein sequence ID" value="KAH7834618.1"/>
    <property type="molecule type" value="Genomic_DNA"/>
</dbReference>
<name>A0ACB7X1S6_9ERIC</name>
<evidence type="ECO:0000313" key="2">
    <source>
        <dbReference type="Proteomes" id="UP000828048"/>
    </source>
</evidence>
<sequence length="184" mass="20811">MANFKAFVMAIAASNPKRPLTPSLKTLIQNRFNQFFPDSHTPDHPTYAAMIIAALGDLNEEGGFSEDDEKTREQKLQTSVIEEQKQPEEEQNDVSEGQTLGQQIEVIEGKGISLDQQSGVIMEPDKRLKQEIKLPENRSQMAEHQSRVVEGLSWSQIHKQLQQEREKPHPRKLVILDSASTSHT</sequence>
<comment type="caution">
    <text evidence="1">The sequence shown here is derived from an EMBL/GenBank/DDBJ whole genome shotgun (WGS) entry which is preliminary data.</text>
</comment>
<organism evidence="1 2">
    <name type="scientific">Vaccinium darrowii</name>
    <dbReference type="NCBI Taxonomy" id="229202"/>
    <lineage>
        <taxon>Eukaryota</taxon>
        <taxon>Viridiplantae</taxon>
        <taxon>Streptophyta</taxon>
        <taxon>Embryophyta</taxon>
        <taxon>Tracheophyta</taxon>
        <taxon>Spermatophyta</taxon>
        <taxon>Magnoliopsida</taxon>
        <taxon>eudicotyledons</taxon>
        <taxon>Gunneridae</taxon>
        <taxon>Pentapetalae</taxon>
        <taxon>asterids</taxon>
        <taxon>Ericales</taxon>
        <taxon>Ericaceae</taxon>
        <taxon>Vaccinioideae</taxon>
        <taxon>Vaccinieae</taxon>
        <taxon>Vaccinium</taxon>
    </lineage>
</organism>